<dbReference type="Proteomes" id="UP001596407">
    <property type="component" value="Unassembled WGS sequence"/>
</dbReference>
<name>A0ABD5WNT0_9EURY</name>
<dbReference type="InterPro" id="IPR013099">
    <property type="entry name" value="K_chnl_dom"/>
</dbReference>
<dbReference type="EMBL" id="JBHSZH010000005">
    <property type="protein sequence ID" value="MFC7081395.1"/>
    <property type="molecule type" value="Genomic_DNA"/>
</dbReference>
<feature type="domain" description="Potassium channel" evidence="2">
    <location>
        <begin position="316"/>
        <end position="368"/>
    </location>
</feature>
<dbReference type="SUPFAM" id="SSF81324">
    <property type="entry name" value="Voltage-gated potassium channels"/>
    <property type="match status" value="1"/>
</dbReference>
<reference evidence="3 4" key="1">
    <citation type="journal article" date="2019" name="Int. J. Syst. Evol. Microbiol.">
        <title>The Global Catalogue of Microorganisms (GCM) 10K type strain sequencing project: providing services to taxonomists for standard genome sequencing and annotation.</title>
        <authorList>
            <consortium name="The Broad Institute Genomics Platform"/>
            <consortium name="The Broad Institute Genome Sequencing Center for Infectious Disease"/>
            <person name="Wu L."/>
            <person name="Ma J."/>
        </authorList>
    </citation>
    <scope>NUCLEOTIDE SEQUENCE [LARGE SCALE GENOMIC DNA]</scope>
    <source>
        <strain evidence="3 4">DT72</strain>
    </source>
</reference>
<evidence type="ECO:0000313" key="3">
    <source>
        <dbReference type="EMBL" id="MFC7081395.1"/>
    </source>
</evidence>
<evidence type="ECO:0000259" key="2">
    <source>
        <dbReference type="Pfam" id="PF07885"/>
    </source>
</evidence>
<sequence>MVGATGNRRSVADERCGHTHEASAVTGLGGVCCWRPVWGDTDRCIWHADVAQKPSRQLEETAPTVGERLDGAIFRDVELSDADWPSGLTITDARFVNCNLEGTDLSGTDLRYSQFEGVDAQGVNLRGANLEHAEFDRTDLRGADLCGARLHYAVFDNARIAEETTFGKNVVYEEELLDTDDDRRISALDVVGPKHPDDNRLDRYEAAHWTYSELQRLAEDNGLTAASREYYRKRKNIRRREAWEFRSYPQALAKEAWRWTTGYGSNPWRVIATSIVVILLCGVIYPLTSGVIEPTAETTVTYQIKPSQGIYLNFVYILKTVYFSTVTFATLGYGDMQPLHGWARALAALEALLGQLLMALLVFVLTRNVTWSE</sequence>
<comment type="caution">
    <text evidence="3">The sequence shown here is derived from an EMBL/GenBank/DDBJ whole genome shotgun (WGS) entry which is preliminary data.</text>
</comment>
<accession>A0ABD5WNT0</accession>
<dbReference type="RefSeq" id="WP_382210037.1">
    <property type="nucleotide sequence ID" value="NZ_JBHSZH010000005.1"/>
</dbReference>
<dbReference type="InterPro" id="IPR001646">
    <property type="entry name" value="5peptide_repeat"/>
</dbReference>
<keyword evidence="1" id="KW-0812">Transmembrane</keyword>
<dbReference type="PANTHER" id="PTHR47200:SF2">
    <property type="entry name" value="THYLAKOID LUMENAL 15 KDA PROTEIN 1, CHLOROPLASTIC"/>
    <property type="match status" value="1"/>
</dbReference>
<dbReference type="SUPFAM" id="SSF141571">
    <property type="entry name" value="Pentapeptide repeat-like"/>
    <property type="match status" value="1"/>
</dbReference>
<organism evidence="3 4">
    <name type="scientific">Halorussus caseinilyticus</name>
    <dbReference type="NCBI Taxonomy" id="3034025"/>
    <lineage>
        <taxon>Archaea</taxon>
        <taxon>Methanobacteriati</taxon>
        <taxon>Methanobacteriota</taxon>
        <taxon>Stenosarchaea group</taxon>
        <taxon>Halobacteria</taxon>
        <taxon>Halobacteriales</taxon>
        <taxon>Haladaptataceae</taxon>
        <taxon>Halorussus</taxon>
    </lineage>
</organism>
<feature type="transmembrane region" description="Helical" evidence="1">
    <location>
        <begin position="345"/>
        <end position="365"/>
    </location>
</feature>
<dbReference type="Gene3D" id="1.10.287.70">
    <property type="match status" value="1"/>
</dbReference>
<keyword evidence="1" id="KW-0472">Membrane</keyword>
<feature type="transmembrane region" description="Helical" evidence="1">
    <location>
        <begin position="268"/>
        <end position="288"/>
    </location>
</feature>
<proteinExistence type="predicted"/>
<dbReference type="Pfam" id="PF13599">
    <property type="entry name" value="Pentapeptide_4"/>
    <property type="match status" value="1"/>
</dbReference>
<evidence type="ECO:0000256" key="1">
    <source>
        <dbReference type="SAM" id="Phobius"/>
    </source>
</evidence>
<keyword evidence="4" id="KW-1185">Reference proteome</keyword>
<protein>
    <submittedName>
        <fullName evidence="3">Pentapeptide repeat-containing protein</fullName>
    </submittedName>
</protein>
<keyword evidence="1" id="KW-1133">Transmembrane helix</keyword>
<dbReference type="PANTHER" id="PTHR47200">
    <property type="entry name" value="THYLAKOID LUMENAL 15 KDA PROTEIN 1, CHLOROPLASTIC"/>
    <property type="match status" value="1"/>
</dbReference>
<dbReference type="InterPro" id="IPR044213">
    <property type="entry name" value="At2g44920-like"/>
</dbReference>
<dbReference type="Pfam" id="PF07885">
    <property type="entry name" value="Ion_trans_2"/>
    <property type="match status" value="1"/>
</dbReference>
<dbReference type="Gene3D" id="2.160.20.80">
    <property type="entry name" value="E3 ubiquitin-protein ligase SopA"/>
    <property type="match status" value="1"/>
</dbReference>
<dbReference type="AlphaFoldDB" id="A0ABD5WNT0"/>
<gene>
    <name evidence="3" type="ORF">ACFQJ6_16055</name>
</gene>
<evidence type="ECO:0000313" key="4">
    <source>
        <dbReference type="Proteomes" id="UP001596407"/>
    </source>
</evidence>
<feature type="transmembrane region" description="Helical" evidence="1">
    <location>
        <begin position="308"/>
        <end position="333"/>
    </location>
</feature>